<evidence type="ECO:0000313" key="4">
    <source>
        <dbReference type="Proteomes" id="UP000820818"/>
    </source>
</evidence>
<reference evidence="3 4" key="1">
    <citation type="submission" date="2022-05" db="EMBL/GenBank/DDBJ databases">
        <title>A multi-omics perspective on studying reproductive biology in Daphnia sinensis.</title>
        <authorList>
            <person name="Jia J."/>
        </authorList>
    </citation>
    <scope>NUCLEOTIDE SEQUENCE [LARGE SCALE GENOMIC DNA]</scope>
    <source>
        <strain evidence="3 4">WSL</strain>
    </source>
</reference>
<sequence length="603" mass="68862">METYGERADKSRDDRKKRQDAACEKDPGLRDLLKLKRKAYGRPRIEDDQPFLLESIINIAFHGSAAHEKRQSDVYRSVKTLDDLTKQLNNDGFKIKRGAVYLRLLPRRSSSIEGKRHVKTVPVKLIRARNDHHSSHVDGRFCTSTIRHLEEISSVLGPNEFCSTAANKQSPMLMDVEYKVSLPDHDWVIAAQHKLIPSVYAGITIKKDGLGNPESVGYSGPTYIAIRSGKHSSSSTAYAHEFDSITKNDCDKSVKPVFIVTVDGGPDENPRYQKVIDVAIHHFSQQNLDVFTVATNAPGRSAFNRVERKMAPLSKELSGLILPHDHFRTHLDDQGRTIDDEKEKKNFLFAGQTLAEIWSDVVIDSFPVVAKYVDPDSESELKPESLVSKDETWFANHVRTSQYCLQIVKCFDETCCSKIRSSYFSLIPGRFLPPPIPLIQSENDGLKAPERSESETNHKFAPLFISQNLNLDRILPRTSRNFKSQLSERCCKECSLYFASKVMLKNHSSMHKTAKIPVIPRIRPLRVAAKRQRELMAIIAHSENDPEEAEWIHEDLLDVQGIEIPKRTNQIVVVFLLFLWNITFDRDGWKRIRVKQLCFFNKW</sequence>
<dbReference type="PANTHER" id="PTHR46954:SF1">
    <property type="entry name" value="C2H2-TYPE DOMAIN-CONTAINING PROTEIN"/>
    <property type="match status" value="1"/>
</dbReference>
<dbReference type="InterPro" id="IPR013087">
    <property type="entry name" value="Znf_C2H2_type"/>
</dbReference>
<organism evidence="3 4">
    <name type="scientific">Daphnia sinensis</name>
    <dbReference type="NCBI Taxonomy" id="1820382"/>
    <lineage>
        <taxon>Eukaryota</taxon>
        <taxon>Metazoa</taxon>
        <taxon>Ecdysozoa</taxon>
        <taxon>Arthropoda</taxon>
        <taxon>Crustacea</taxon>
        <taxon>Branchiopoda</taxon>
        <taxon>Diplostraca</taxon>
        <taxon>Cladocera</taxon>
        <taxon>Anomopoda</taxon>
        <taxon>Daphniidae</taxon>
        <taxon>Daphnia</taxon>
        <taxon>Daphnia similis group</taxon>
    </lineage>
</organism>
<feature type="region of interest" description="Disordered" evidence="1">
    <location>
        <begin position="1"/>
        <end position="23"/>
    </location>
</feature>
<feature type="domain" description="C2H2-type" evidence="2">
    <location>
        <begin position="490"/>
        <end position="511"/>
    </location>
</feature>
<dbReference type="PANTHER" id="PTHR46954">
    <property type="entry name" value="C2H2-TYPE DOMAIN-CONTAINING PROTEIN"/>
    <property type="match status" value="1"/>
</dbReference>
<evidence type="ECO:0000259" key="2">
    <source>
        <dbReference type="PROSITE" id="PS00028"/>
    </source>
</evidence>
<protein>
    <recommendedName>
        <fullName evidence="2">C2H2-type domain-containing protein</fullName>
    </recommendedName>
</protein>
<dbReference type="PROSITE" id="PS00028">
    <property type="entry name" value="ZINC_FINGER_C2H2_1"/>
    <property type="match status" value="1"/>
</dbReference>
<dbReference type="AlphaFoldDB" id="A0AAD5L664"/>
<dbReference type="Proteomes" id="UP000820818">
    <property type="component" value="Linkage Group LG7"/>
</dbReference>
<dbReference type="EMBL" id="WJBH02000007">
    <property type="protein sequence ID" value="KAI9556025.1"/>
    <property type="molecule type" value="Genomic_DNA"/>
</dbReference>
<name>A0AAD5L664_9CRUS</name>
<comment type="caution">
    <text evidence="3">The sequence shown here is derived from an EMBL/GenBank/DDBJ whole genome shotgun (WGS) entry which is preliminary data.</text>
</comment>
<gene>
    <name evidence="3" type="ORF">GHT06_018591</name>
</gene>
<keyword evidence="4" id="KW-1185">Reference proteome</keyword>
<evidence type="ECO:0000256" key="1">
    <source>
        <dbReference type="SAM" id="MobiDB-lite"/>
    </source>
</evidence>
<proteinExistence type="predicted"/>
<evidence type="ECO:0000313" key="3">
    <source>
        <dbReference type="EMBL" id="KAI9556025.1"/>
    </source>
</evidence>
<accession>A0AAD5L664</accession>